<reference evidence="3" key="1">
    <citation type="submission" date="2023-06" db="EMBL/GenBank/DDBJ databases">
        <authorList>
            <consortium name="Lawrence Berkeley National Laboratory"/>
            <person name="Ahrendt S."/>
            <person name="Sahu N."/>
            <person name="Indic B."/>
            <person name="Wong-Bajracharya J."/>
            <person name="Merenyi Z."/>
            <person name="Ke H.-M."/>
            <person name="Monk M."/>
            <person name="Kocsube S."/>
            <person name="Drula E."/>
            <person name="Lipzen A."/>
            <person name="Balint B."/>
            <person name="Henrissat B."/>
            <person name="Andreopoulos B."/>
            <person name="Martin F.M."/>
            <person name="Harder C.B."/>
            <person name="Rigling D."/>
            <person name="Ford K.L."/>
            <person name="Foster G.D."/>
            <person name="Pangilinan J."/>
            <person name="Papanicolaou A."/>
            <person name="Barry K."/>
            <person name="LaButti K."/>
            <person name="Viragh M."/>
            <person name="Koriabine M."/>
            <person name="Yan M."/>
            <person name="Riley R."/>
            <person name="Champramary S."/>
            <person name="Plett K.L."/>
            <person name="Tsai I.J."/>
            <person name="Slot J."/>
            <person name="Sipos G."/>
            <person name="Plett J."/>
            <person name="Nagy L.G."/>
            <person name="Grigoriev I.V."/>
        </authorList>
    </citation>
    <scope>NUCLEOTIDE SEQUENCE</scope>
    <source>
        <strain evidence="3">CCBAS 213</strain>
    </source>
</reference>
<feature type="region of interest" description="Disordered" evidence="1">
    <location>
        <begin position="332"/>
        <end position="353"/>
    </location>
</feature>
<proteinExistence type="predicted"/>
<sequence length="385" mass="43739">MFAGGGGILCILWPLCGISQTTISFTFLDKIDASSLLAIILGFHRRDFPLSAIERLSSLSHRLCEFHISISFWQKLFSTWPANYFRGLTHVSIRRQSADFSQRHSTPEFLDFLEGCPLPEDLIFFDTGPMRWENNDDRELSKDRIAAVYLWGVEYWSSDTSCDISNLVSAFAASVNRVTEWRLSFSKTDSRNLEYVIALVDGLLYTSVITAVLNGVRDVQILRIDKSTRSQHPQTPRIAWKPLFRCLPSVVELWLWNSSVDIVRALQPDGGLDIVCPLLRVLSIEGSPEASDIYRPHVNYLAERRSLRGSPIRRLRINYLCPETRHIGGDRRHRRAYDLSPGNSSGSSSYNSSPTLSLQFLTDNMFDEDSDKIIEAIAQVDILQE</sequence>
<evidence type="ECO:0008006" key="5">
    <source>
        <dbReference type="Google" id="ProtNLM"/>
    </source>
</evidence>
<keyword evidence="2" id="KW-0732">Signal</keyword>
<dbReference type="EMBL" id="JAUEPS010000022">
    <property type="protein sequence ID" value="KAK0457299.1"/>
    <property type="molecule type" value="Genomic_DNA"/>
</dbReference>
<gene>
    <name evidence="3" type="ORF">EV420DRAFT_1689965</name>
</gene>
<evidence type="ECO:0000256" key="1">
    <source>
        <dbReference type="SAM" id="MobiDB-lite"/>
    </source>
</evidence>
<dbReference type="Proteomes" id="UP001175211">
    <property type="component" value="Unassembled WGS sequence"/>
</dbReference>
<protein>
    <recommendedName>
        <fullName evidence="5">F-box domain-containing protein</fullName>
    </recommendedName>
</protein>
<evidence type="ECO:0000256" key="2">
    <source>
        <dbReference type="SAM" id="SignalP"/>
    </source>
</evidence>
<feature type="chain" id="PRO_5041411219" description="F-box domain-containing protein" evidence="2">
    <location>
        <begin position="25"/>
        <end position="385"/>
    </location>
</feature>
<feature type="signal peptide" evidence="2">
    <location>
        <begin position="1"/>
        <end position="24"/>
    </location>
</feature>
<evidence type="ECO:0000313" key="3">
    <source>
        <dbReference type="EMBL" id="KAK0457299.1"/>
    </source>
</evidence>
<name>A0AA39KCH9_ARMTA</name>
<dbReference type="GeneID" id="85362879"/>
<accession>A0AA39KCH9</accession>
<dbReference type="RefSeq" id="XP_060329614.1">
    <property type="nucleotide sequence ID" value="XM_060479331.1"/>
</dbReference>
<keyword evidence="4" id="KW-1185">Reference proteome</keyword>
<evidence type="ECO:0000313" key="4">
    <source>
        <dbReference type="Proteomes" id="UP001175211"/>
    </source>
</evidence>
<comment type="caution">
    <text evidence="3">The sequence shown here is derived from an EMBL/GenBank/DDBJ whole genome shotgun (WGS) entry which is preliminary data.</text>
</comment>
<dbReference type="AlphaFoldDB" id="A0AA39KCH9"/>
<organism evidence="3 4">
    <name type="scientific">Armillaria tabescens</name>
    <name type="common">Ringless honey mushroom</name>
    <name type="synonym">Agaricus tabescens</name>
    <dbReference type="NCBI Taxonomy" id="1929756"/>
    <lineage>
        <taxon>Eukaryota</taxon>
        <taxon>Fungi</taxon>
        <taxon>Dikarya</taxon>
        <taxon>Basidiomycota</taxon>
        <taxon>Agaricomycotina</taxon>
        <taxon>Agaricomycetes</taxon>
        <taxon>Agaricomycetidae</taxon>
        <taxon>Agaricales</taxon>
        <taxon>Marasmiineae</taxon>
        <taxon>Physalacriaceae</taxon>
        <taxon>Desarmillaria</taxon>
    </lineage>
</organism>
<feature type="compositionally biased region" description="Low complexity" evidence="1">
    <location>
        <begin position="339"/>
        <end position="353"/>
    </location>
</feature>